<dbReference type="eggNOG" id="COG1053">
    <property type="taxonomic scope" value="Bacteria"/>
</dbReference>
<reference evidence="6 8" key="2">
    <citation type="journal article" date="2011" name="Mol. Biol. Evol.">
        <title>Comparative genomic analysis of fruiting body formation in Myxococcales.</title>
        <authorList>
            <person name="Huntley S."/>
            <person name="Hamann N."/>
            <person name="Wegener-Feldbrugge S."/>
            <person name="Treuner-Lange A."/>
            <person name="Kube M."/>
            <person name="Reinhardt R."/>
            <person name="Klages S."/>
            <person name="Muller R."/>
            <person name="Ronning C.M."/>
            <person name="Nierman W.C."/>
            <person name="Sogaard-Andersen L."/>
        </authorList>
    </citation>
    <scope>NUCLEOTIDE SEQUENCE [LARGE SCALE GENOMIC DNA]</scope>
    <source>
        <strain evidence="6 8">DW4/3-1</strain>
    </source>
</reference>
<keyword evidence="4" id="KW-0560">Oxidoreductase</keyword>
<feature type="domain" description="FAD-dependent oxidoreductase 2 FAD-binding" evidence="5">
    <location>
        <begin position="9"/>
        <end position="531"/>
    </location>
</feature>
<dbReference type="GO" id="GO:0016491">
    <property type="term" value="F:oxidoreductase activity"/>
    <property type="evidence" value="ECO:0007669"/>
    <property type="project" value="UniProtKB-KW"/>
</dbReference>
<evidence type="ECO:0000313" key="8">
    <source>
        <dbReference type="Proteomes" id="UP000001351"/>
    </source>
</evidence>
<dbReference type="PATRIC" id="fig|378806.16.peg.5742"/>
<proteinExistence type="predicted"/>
<dbReference type="Pfam" id="PF00890">
    <property type="entry name" value="FAD_binding_2"/>
    <property type="match status" value="1"/>
</dbReference>
<dbReference type="Proteomes" id="UP000001351">
    <property type="component" value="Chromosome"/>
</dbReference>
<gene>
    <name evidence="6" type="ordered locus">STAUR_1901</name>
    <name evidence="7" type="ORF">STIAU_3575</name>
</gene>
<name>Q092H1_STIAD</name>
<evidence type="ECO:0000256" key="4">
    <source>
        <dbReference type="ARBA" id="ARBA00023002"/>
    </source>
</evidence>
<keyword evidence="2" id="KW-0285">Flavoprotein</keyword>
<dbReference type="STRING" id="378806.STAUR_1901"/>
<evidence type="ECO:0000313" key="9">
    <source>
        <dbReference type="Proteomes" id="UP000032702"/>
    </source>
</evidence>
<evidence type="ECO:0000256" key="3">
    <source>
        <dbReference type="ARBA" id="ARBA00022827"/>
    </source>
</evidence>
<dbReference type="InterPro" id="IPR050315">
    <property type="entry name" value="FAD-oxidoreductase_2"/>
</dbReference>
<dbReference type="PANTHER" id="PTHR43400">
    <property type="entry name" value="FUMARATE REDUCTASE"/>
    <property type="match status" value="1"/>
</dbReference>
<dbReference type="SUPFAM" id="SSF51905">
    <property type="entry name" value="FAD/NAD(P)-binding domain"/>
    <property type="match status" value="1"/>
</dbReference>
<dbReference type="PANTHER" id="PTHR43400:SF10">
    <property type="entry name" value="3-OXOSTEROID 1-DEHYDROGENASE"/>
    <property type="match status" value="1"/>
</dbReference>
<keyword evidence="3" id="KW-0274">FAD</keyword>
<dbReference type="EMBL" id="CP002271">
    <property type="protein sequence ID" value="ADO69705.1"/>
    <property type="molecule type" value="Genomic_DNA"/>
</dbReference>
<dbReference type="Gene3D" id="3.90.700.10">
    <property type="entry name" value="Succinate dehydrogenase/fumarate reductase flavoprotein, catalytic domain"/>
    <property type="match status" value="1"/>
</dbReference>
<dbReference type="AlphaFoldDB" id="Q092H1"/>
<dbReference type="HOGENOM" id="CLU_011398_4_2_7"/>
<dbReference type="InterPro" id="IPR036188">
    <property type="entry name" value="FAD/NAD-bd_sf"/>
</dbReference>
<organism evidence="7 9">
    <name type="scientific">Stigmatella aurantiaca (strain DW4/3-1)</name>
    <dbReference type="NCBI Taxonomy" id="378806"/>
    <lineage>
        <taxon>Bacteria</taxon>
        <taxon>Pseudomonadati</taxon>
        <taxon>Myxococcota</taxon>
        <taxon>Myxococcia</taxon>
        <taxon>Myxococcales</taxon>
        <taxon>Cystobacterineae</taxon>
        <taxon>Archangiaceae</taxon>
        <taxon>Stigmatella</taxon>
    </lineage>
</organism>
<evidence type="ECO:0000313" key="6">
    <source>
        <dbReference type="EMBL" id="ADO69705.1"/>
    </source>
</evidence>
<accession>Q092H1</accession>
<protein>
    <submittedName>
        <fullName evidence="7">Flavoprotein, possibly 3-ketosteroid dehydrogenase</fullName>
    </submittedName>
    <submittedName>
        <fullName evidence="6">Fumarate reductase/succinate dehydrogenase flavoprotein domain protein</fullName>
    </submittedName>
</protein>
<dbReference type="EMBL" id="AAMD01000051">
    <property type="protein sequence ID" value="EAU66631.1"/>
    <property type="molecule type" value="Genomic_DNA"/>
</dbReference>
<evidence type="ECO:0000259" key="5">
    <source>
        <dbReference type="Pfam" id="PF00890"/>
    </source>
</evidence>
<keyword evidence="8" id="KW-1185">Reference proteome</keyword>
<evidence type="ECO:0000313" key="7">
    <source>
        <dbReference type="EMBL" id="EAU66631.1"/>
    </source>
</evidence>
<dbReference type="GO" id="GO:0008202">
    <property type="term" value="P:steroid metabolic process"/>
    <property type="evidence" value="ECO:0007669"/>
    <property type="project" value="UniProtKB-ARBA"/>
</dbReference>
<dbReference type="SUPFAM" id="SSF56425">
    <property type="entry name" value="Succinate dehydrogenase/fumarate reductase flavoprotein, catalytic domain"/>
    <property type="match status" value="1"/>
</dbReference>
<dbReference type="Gene3D" id="3.50.50.60">
    <property type="entry name" value="FAD/NAD(P)-binding domain"/>
    <property type="match status" value="1"/>
</dbReference>
<sequence>MPTWNLQADVVIVGSGGAALSAAAAAVDQGASAILLEAAETLGGTTRKSGGAFWIPNNSLMRGQGLTDPRANALQLMARVAYPTLYTPEHPSLGLPPLQYELLAAFYDNAAPAIDRLTQLGAIDPVILGSYGFSPQPVSDPDYHAELPENQAPYGRVLSARMPPGSMQWPGVLLVDGMLAYLQKHGVPLLTKHRVTQVRTNSRGEVTGVEAEHEGALMSVRARKAVVFGSGGFAHDTHKARAFLKGPLFGSGSVPTSRGAFIDIASRLGARLDNLANGFFYQAAIEDAAAHGGEVVRGDAHVFFPYGDSTVVVNKQGNRVANEKAPYHDRAQTHFHWSGKDYPHLVQFMIWDEAVAQEPTFWPWRGVVPLPGQESPLVIQAQTLSELAVRIEERLERLRGRSFLSAAITPTLKLAPDFVSQLEETLQRFNTFATSGVDLDFQRGETALEQAWQGPSRSTTGNRTLYPISRTGPYYAAILGPATLDTCGGPTMDPDARVLRTDGSAIPGLYGAGNCIASPSGQAYWGAGGTLGPAMTFGFIAGRNAAREPLKEE</sequence>
<dbReference type="KEGG" id="sur:STAUR_1901"/>
<dbReference type="RefSeq" id="WP_002613863.1">
    <property type="nucleotide sequence ID" value="NC_014623.1"/>
</dbReference>
<dbReference type="OrthoDB" id="9806724at2"/>
<dbReference type="Proteomes" id="UP000032702">
    <property type="component" value="Unassembled WGS sequence"/>
</dbReference>
<dbReference type="InterPro" id="IPR027477">
    <property type="entry name" value="Succ_DH/fumarate_Rdtase_cat_sf"/>
</dbReference>
<dbReference type="InterPro" id="IPR003953">
    <property type="entry name" value="FAD-dep_OxRdtase_2_FAD-bd"/>
</dbReference>
<comment type="cofactor">
    <cofactor evidence="1">
        <name>FAD</name>
        <dbReference type="ChEBI" id="CHEBI:57692"/>
    </cofactor>
</comment>
<evidence type="ECO:0000256" key="2">
    <source>
        <dbReference type="ARBA" id="ARBA00022630"/>
    </source>
</evidence>
<evidence type="ECO:0000256" key="1">
    <source>
        <dbReference type="ARBA" id="ARBA00001974"/>
    </source>
</evidence>
<reference evidence="7 9" key="1">
    <citation type="submission" date="2006-04" db="EMBL/GenBank/DDBJ databases">
        <authorList>
            <person name="Nierman W.C."/>
        </authorList>
    </citation>
    <scope>NUCLEOTIDE SEQUENCE [LARGE SCALE GENOMIC DNA]</scope>
    <source>
        <strain evidence="7 9">DW4/3-1</strain>
    </source>
</reference>